<accession>A0A919A2C6</accession>
<evidence type="ECO:0000313" key="1">
    <source>
        <dbReference type="EMBL" id="GHE83974.1"/>
    </source>
</evidence>
<dbReference type="EMBL" id="BNBT01000131">
    <property type="protein sequence ID" value="GHE83974.1"/>
    <property type="molecule type" value="Genomic_DNA"/>
</dbReference>
<keyword evidence="2" id="KW-1185">Reference proteome</keyword>
<dbReference type="InterPro" id="IPR029074">
    <property type="entry name" value="Imm49"/>
</dbReference>
<proteinExistence type="predicted"/>
<reference evidence="1" key="2">
    <citation type="submission" date="2020-09" db="EMBL/GenBank/DDBJ databases">
        <authorList>
            <person name="Sun Q."/>
            <person name="Ohkuma M."/>
        </authorList>
    </citation>
    <scope>NUCLEOTIDE SEQUENCE</scope>
    <source>
        <strain evidence="1">JCM 4784</strain>
    </source>
</reference>
<protein>
    <submittedName>
        <fullName evidence="1">Uncharacterized protein</fullName>
    </submittedName>
</protein>
<comment type="caution">
    <text evidence="1">The sequence shown here is derived from an EMBL/GenBank/DDBJ whole genome shotgun (WGS) entry which is preliminary data.</text>
</comment>
<dbReference type="Proteomes" id="UP000608024">
    <property type="component" value="Unassembled WGS sequence"/>
</dbReference>
<organism evidence="1 2">
    <name type="scientific">Streptomyces longispororuber</name>
    <dbReference type="NCBI Taxonomy" id="68230"/>
    <lineage>
        <taxon>Bacteria</taxon>
        <taxon>Bacillati</taxon>
        <taxon>Actinomycetota</taxon>
        <taxon>Actinomycetes</taxon>
        <taxon>Kitasatosporales</taxon>
        <taxon>Streptomycetaceae</taxon>
        <taxon>Streptomyces</taxon>
    </lineage>
</organism>
<reference evidence="1" key="1">
    <citation type="journal article" date="2014" name="Int. J. Syst. Evol. Microbiol.">
        <title>Complete genome sequence of Corynebacterium casei LMG S-19264T (=DSM 44701T), isolated from a smear-ripened cheese.</title>
        <authorList>
            <consortium name="US DOE Joint Genome Institute (JGI-PGF)"/>
            <person name="Walter F."/>
            <person name="Albersmeier A."/>
            <person name="Kalinowski J."/>
            <person name="Ruckert C."/>
        </authorList>
    </citation>
    <scope>NUCLEOTIDE SEQUENCE</scope>
    <source>
        <strain evidence="1">JCM 4784</strain>
    </source>
</reference>
<name>A0A919A2C6_9ACTN</name>
<evidence type="ECO:0000313" key="2">
    <source>
        <dbReference type="Proteomes" id="UP000608024"/>
    </source>
</evidence>
<sequence length="315" mass="34240">MAGHDVDDQRIASVLRHFDATTERNWEGIQDGTLPLRPTLARMSGDFLDHYAARAARDTRFRSHDARADLEDAAACALGVLDLGVFPEGDWEVRLNHVGESIGNPGTDYDETRQPAHPTTARTWTDAFELCVVSGLIWQWDKAIGLVLRADHAPEIRAGVPYARQESVSRGSDLAQMNALCGYLTPASGHLPRDWPTVPLRKPGVDERLDAALELDAAGPLTADQRLLRVLLTDHQTAFEDALYDHLTAYRAAVAPDAAPATLLPTGAVTLAALAVQAHGWDLAVESDYLFPSILREPEGARSAENHLGGWAAAH</sequence>
<dbReference type="Pfam" id="PF15575">
    <property type="entry name" value="Imm49"/>
    <property type="match status" value="1"/>
</dbReference>
<dbReference type="AlphaFoldDB" id="A0A919A2C6"/>
<gene>
    <name evidence="1" type="ORF">GCM10018785_59830</name>
</gene>